<gene>
    <name evidence="2" type="ORF">GCM10010171_10450</name>
</gene>
<dbReference type="AlphaFoldDB" id="A0A918G5S9"/>
<feature type="compositionally biased region" description="Basic and acidic residues" evidence="1">
    <location>
        <begin position="38"/>
        <end position="49"/>
    </location>
</feature>
<feature type="region of interest" description="Disordered" evidence="1">
    <location>
        <begin position="38"/>
        <end position="61"/>
    </location>
</feature>
<evidence type="ECO:0000313" key="3">
    <source>
        <dbReference type="Proteomes" id="UP000660680"/>
    </source>
</evidence>
<dbReference type="EMBL" id="BMRB01000001">
    <property type="protein sequence ID" value="GGS19750.1"/>
    <property type="molecule type" value="Genomic_DNA"/>
</dbReference>
<comment type="caution">
    <text evidence="2">The sequence shown here is derived from an EMBL/GenBank/DDBJ whole genome shotgun (WGS) entry which is preliminary data.</text>
</comment>
<protein>
    <submittedName>
        <fullName evidence="2">Uncharacterized protein</fullName>
    </submittedName>
</protein>
<evidence type="ECO:0000256" key="1">
    <source>
        <dbReference type="SAM" id="MobiDB-lite"/>
    </source>
</evidence>
<organism evidence="2 3">
    <name type="scientific">Actinokineospora fastidiosa</name>
    <dbReference type="NCBI Taxonomy" id="1816"/>
    <lineage>
        <taxon>Bacteria</taxon>
        <taxon>Bacillati</taxon>
        <taxon>Actinomycetota</taxon>
        <taxon>Actinomycetes</taxon>
        <taxon>Pseudonocardiales</taxon>
        <taxon>Pseudonocardiaceae</taxon>
        <taxon>Actinokineospora</taxon>
    </lineage>
</organism>
<evidence type="ECO:0000313" key="2">
    <source>
        <dbReference type="EMBL" id="GGS19750.1"/>
    </source>
</evidence>
<name>A0A918G5S9_9PSEU</name>
<reference evidence="2" key="1">
    <citation type="journal article" date="2014" name="Int. J. Syst. Evol. Microbiol.">
        <title>Complete genome sequence of Corynebacterium casei LMG S-19264T (=DSM 44701T), isolated from a smear-ripened cheese.</title>
        <authorList>
            <consortium name="US DOE Joint Genome Institute (JGI-PGF)"/>
            <person name="Walter F."/>
            <person name="Albersmeier A."/>
            <person name="Kalinowski J."/>
            <person name="Ruckert C."/>
        </authorList>
    </citation>
    <scope>NUCLEOTIDE SEQUENCE</scope>
    <source>
        <strain evidence="2">JCM 3276</strain>
    </source>
</reference>
<dbReference type="Proteomes" id="UP000660680">
    <property type="component" value="Unassembled WGS sequence"/>
</dbReference>
<proteinExistence type="predicted"/>
<accession>A0A918G5S9</accession>
<dbReference type="RefSeq" id="WP_189209096.1">
    <property type="nucleotide sequence ID" value="NZ_BMRB01000001.1"/>
</dbReference>
<sequence>MAPAHTKETRMYPDALYLLATQRNAEDIADAARARLAKEADRAESRVNDPHLQPVPRPRYA</sequence>
<reference evidence="2" key="2">
    <citation type="submission" date="2020-09" db="EMBL/GenBank/DDBJ databases">
        <authorList>
            <person name="Sun Q."/>
            <person name="Ohkuma M."/>
        </authorList>
    </citation>
    <scope>NUCLEOTIDE SEQUENCE</scope>
    <source>
        <strain evidence="2">JCM 3276</strain>
    </source>
</reference>
<keyword evidence="3" id="KW-1185">Reference proteome</keyword>